<comment type="caution">
    <text evidence="1">The sequence shown here is derived from an EMBL/GenBank/DDBJ whole genome shotgun (WGS) entry which is preliminary data.</text>
</comment>
<evidence type="ECO:0000313" key="1">
    <source>
        <dbReference type="EMBL" id="KAK3077276.1"/>
    </source>
</evidence>
<dbReference type="EMBL" id="JAWDJW010003031">
    <property type="protein sequence ID" value="KAK3077276.1"/>
    <property type="molecule type" value="Genomic_DNA"/>
</dbReference>
<sequence>MSVPSPTAPQSSSLYHDQDVEMKDANFGTKHKPIDLDAGSAEESLESSTQSKEVKMVEIEEKLQAEPRKPMKLIEHVETFAGSGMRFKASFSRPDYARCTLDALKSMAGRRGVEYDKSSRTKQPIIDALKAGDKKSFDFLGLPAEMRNMIYEELLVDDGLVNLGFDRLPVKSEKTLRSRKNFSILLACKQVYDEAKGIGAQALPLTVVFQVIARKGIVKDDIWFANKKRRYTYAPSFSCMLDGRSSLTLDQARTAEAMTIAIVVRREDDVATATHDWHLKLSSDLRSFVSLLMDNN</sequence>
<dbReference type="Proteomes" id="UP001186974">
    <property type="component" value="Unassembled WGS sequence"/>
</dbReference>
<keyword evidence="2" id="KW-1185">Reference proteome</keyword>
<feature type="non-terminal residue" evidence="1">
    <location>
        <position position="296"/>
    </location>
</feature>
<organism evidence="1 2">
    <name type="scientific">Coniosporium uncinatum</name>
    <dbReference type="NCBI Taxonomy" id="93489"/>
    <lineage>
        <taxon>Eukaryota</taxon>
        <taxon>Fungi</taxon>
        <taxon>Dikarya</taxon>
        <taxon>Ascomycota</taxon>
        <taxon>Pezizomycotina</taxon>
        <taxon>Dothideomycetes</taxon>
        <taxon>Dothideomycetes incertae sedis</taxon>
        <taxon>Coniosporium</taxon>
    </lineage>
</organism>
<protein>
    <submittedName>
        <fullName evidence="1">Uncharacterized protein</fullName>
    </submittedName>
</protein>
<evidence type="ECO:0000313" key="2">
    <source>
        <dbReference type="Proteomes" id="UP001186974"/>
    </source>
</evidence>
<gene>
    <name evidence="1" type="ORF">LTS18_010755</name>
</gene>
<name>A0ACC3DKZ3_9PEZI</name>
<reference evidence="1" key="1">
    <citation type="submission" date="2024-09" db="EMBL/GenBank/DDBJ databases">
        <title>Black Yeasts Isolated from many extreme environments.</title>
        <authorList>
            <person name="Coleine C."/>
            <person name="Stajich J.E."/>
            <person name="Selbmann L."/>
        </authorList>
    </citation>
    <scope>NUCLEOTIDE SEQUENCE</scope>
    <source>
        <strain evidence="1">CCFEE 5737</strain>
    </source>
</reference>
<proteinExistence type="predicted"/>
<accession>A0ACC3DKZ3</accession>